<name>A0A8D8I5L4_CULPI</name>
<proteinExistence type="predicted"/>
<evidence type="ECO:0000256" key="1">
    <source>
        <dbReference type="SAM" id="MobiDB-lite"/>
    </source>
</evidence>
<reference evidence="2" key="1">
    <citation type="submission" date="2021-05" db="EMBL/GenBank/DDBJ databases">
        <authorList>
            <person name="Alioto T."/>
            <person name="Alioto T."/>
            <person name="Gomez Garrido J."/>
        </authorList>
    </citation>
    <scope>NUCLEOTIDE SEQUENCE</scope>
</reference>
<evidence type="ECO:0000313" key="2">
    <source>
        <dbReference type="EMBL" id="CAG6547084.1"/>
    </source>
</evidence>
<organism evidence="2">
    <name type="scientific">Culex pipiens</name>
    <name type="common">House mosquito</name>
    <dbReference type="NCBI Taxonomy" id="7175"/>
    <lineage>
        <taxon>Eukaryota</taxon>
        <taxon>Metazoa</taxon>
        <taxon>Ecdysozoa</taxon>
        <taxon>Arthropoda</taxon>
        <taxon>Hexapoda</taxon>
        <taxon>Insecta</taxon>
        <taxon>Pterygota</taxon>
        <taxon>Neoptera</taxon>
        <taxon>Endopterygota</taxon>
        <taxon>Diptera</taxon>
        <taxon>Nematocera</taxon>
        <taxon>Culicoidea</taxon>
        <taxon>Culicidae</taxon>
        <taxon>Culicinae</taxon>
        <taxon>Culicini</taxon>
        <taxon>Culex</taxon>
        <taxon>Culex</taxon>
    </lineage>
</organism>
<feature type="compositionally biased region" description="Polar residues" evidence="1">
    <location>
        <begin position="99"/>
        <end position="112"/>
    </location>
</feature>
<dbReference type="EMBL" id="HBUE01045796">
    <property type="protein sequence ID" value="CAG6462596.1"/>
    <property type="molecule type" value="Transcribed_RNA"/>
</dbReference>
<protein>
    <submittedName>
        <fullName evidence="2">(northern house mosquito) hypothetical protein</fullName>
    </submittedName>
</protein>
<dbReference type="AlphaFoldDB" id="A0A8D8I5L4"/>
<feature type="region of interest" description="Disordered" evidence="1">
    <location>
        <begin position="87"/>
        <end position="112"/>
    </location>
</feature>
<dbReference type="EMBL" id="HBUE01235623">
    <property type="protein sequence ID" value="CAG6547083.1"/>
    <property type="molecule type" value="Transcribed_RNA"/>
</dbReference>
<dbReference type="EMBL" id="HBUE01045795">
    <property type="protein sequence ID" value="CAG6462595.1"/>
    <property type="molecule type" value="Transcribed_RNA"/>
</dbReference>
<accession>A0A8D8I5L4</accession>
<dbReference type="EMBL" id="HBUE01342539">
    <property type="protein sequence ID" value="CAG6599269.1"/>
    <property type="molecule type" value="Transcribed_RNA"/>
</dbReference>
<sequence>MGTTPAMITTLNHWPLLATTEPESCRASSPDRRRGPIAVDSLLAELVQVQFTTDTFNAPATLHRDCSLEAYLEDAVLPGNDLRCASTNDCGTRKPSRPRTASSYLQQPRSRS</sequence>
<dbReference type="EMBL" id="HBUE01235626">
    <property type="protein sequence ID" value="CAG6547084.1"/>
    <property type="molecule type" value="Transcribed_RNA"/>
</dbReference>
<dbReference type="EMBL" id="HBUE01342542">
    <property type="protein sequence ID" value="CAG6599270.1"/>
    <property type="molecule type" value="Transcribed_RNA"/>
</dbReference>